<dbReference type="Proteomes" id="UP000694844">
    <property type="component" value="Chromosome 1"/>
</dbReference>
<reference evidence="3" key="1">
    <citation type="submission" date="2024-06" db="UniProtKB">
        <authorList>
            <consortium name="RefSeq"/>
        </authorList>
    </citation>
    <scope>NUCLEOTIDE SEQUENCE [LARGE SCALE GENOMIC DNA]</scope>
</reference>
<keyword evidence="3" id="KW-1185">Reference proteome</keyword>
<accession>A0A8B8E1K0</accession>
<feature type="domain" description="Aminotransferase class V" evidence="2">
    <location>
        <begin position="63"/>
        <end position="257"/>
    </location>
</feature>
<evidence type="ECO:0000313" key="3">
    <source>
        <dbReference type="Proteomes" id="UP000694844"/>
    </source>
</evidence>
<dbReference type="GeneID" id="111131060"/>
<keyword evidence="1" id="KW-0663">Pyridoxal phosphate</keyword>
<organism evidence="3 4">
    <name type="scientific">Crassostrea virginica</name>
    <name type="common">Eastern oyster</name>
    <dbReference type="NCBI Taxonomy" id="6565"/>
    <lineage>
        <taxon>Eukaryota</taxon>
        <taxon>Metazoa</taxon>
        <taxon>Spiralia</taxon>
        <taxon>Lophotrochozoa</taxon>
        <taxon>Mollusca</taxon>
        <taxon>Bivalvia</taxon>
        <taxon>Autobranchia</taxon>
        <taxon>Pteriomorphia</taxon>
        <taxon>Ostreida</taxon>
        <taxon>Ostreoidea</taxon>
        <taxon>Ostreidae</taxon>
        <taxon>Crassostrea</taxon>
    </lineage>
</organism>
<dbReference type="InterPro" id="IPR015421">
    <property type="entry name" value="PyrdxlP-dep_Trfase_major"/>
</dbReference>
<evidence type="ECO:0000256" key="1">
    <source>
        <dbReference type="ARBA" id="ARBA00022898"/>
    </source>
</evidence>
<evidence type="ECO:0000313" key="4">
    <source>
        <dbReference type="RefSeq" id="XP_022334115.1"/>
    </source>
</evidence>
<dbReference type="Pfam" id="PF00266">
    <property type="entry name" value="Aminotran_5"/>
    <property type="match status" value="1"/>
</dbReference>
<reference evidence="4" key="2">
    <citation type="submission" date="2025-08" db="UniProtKB">
        <authorList>
            <consortium name="RefSeq"/>
        </authorList>
    </citation>
    <scope>IDENTIFICATION</scope>
    <source>
        <tissue evidence="4">Whole sample</tissue>
    </source>
</reference>
<protein>
    <submittedName>
        <fullName evidence="4">L-cysteine desulfhydrase 1 isoform X2</fullName>
    </submittedName>
</protein>
<evidence type="ECO:0000259" key="2">
    <source>
        <dbReference type="Pfam" id="PF00266"/>
    </source>
</evidence>
<dbReference type="PANTHER" id="PTHR43092:SF4">
    <property type="entry name" value="AMINOTRANSFERASE CLASS V DOMAIN-CONTAINING PROTEIN"/>
    <property type="match status" value="1"/>
</dbReference>
<dbReference type="PANTHER" id="PTHR43092">
    <property type="entry name" value="L-CYSTEINE DESULFHYDRASE"/>
    <property type="match status" value="1"/>
</dbReference>
<dbReference type="RefSeq" id="XP_022334115.1">
    <property type="nucleotide sequence ID" value="XM_022478407.1"/>
</dbReference>
<sequence length="345" mass="39470">MDLSKIEFGARMKTECFHFEEGYIFVNHGAYGEVPVKIRDKQKQLLDTMNDNTGTYFREVTPRMYMEAINAAAAFLGADPNNLVLVQNATSGVNTVLRAFPWKQGDGILTTTYTYKAVQNTCHRVSQLPTGIKVHQFEIRFPISNESELTKAMTSCLDQNPSIKLAILDHITSPTALVFPLKKMIEECRKRGVLVLVDGAHAPGQMEINLEELRPDFYTGNFHKWMYTPRGCAFLWVHKDHQGWCTPLVTSNKYKEGFQMEFCVQGTRDDIPYFLIPEAIQFYKDVGGMEGSEKLFLDLTHLHKTNTAIYCVQGELYIRLSVNIYNEMADYERLAEVLCQLPRKH</sequence>
<dbReference type="AlphaFoldDB" id="A0A8B8E1K0"/>
<dbReference type="Gene3D" id="3.40.640.10">
    <property type="entry name" value="Type I PLP-dependent aspartate aminotransferase-like (Major domain)"/>
    <property type="match status" value="1"/>
</dbReference>
<dbReference type="OrthoDB" id="5978656at2759"/>
<dbReference type="SUPFAM" id="SSF53383">
    <property type="entry name" value="PLP-dependent transferases"/>
    <property type="match status" value="1"/>
</dbReference>
<dbReference type="InterPro" id="IPR000192">
    <property type="entry name" value="Aminotrans_V_dom"/>
</dbReference>
<gene>
    <name evidence="4" type="primary">LOC111131060</name>
</gene>
<proteinExistence type="predicted"/>
<name>A0A8B8E1K0_CRAVI</name>
<dbReference type="InterPro" id="IPR015424">
    <property type="entry name" value="PyrdxlP-dep_Trfase"/>
</dbReference>